<evidence type="ECO:0000256" key="4">
    <source>
        <dbReference type="ARBA" id="ARBA00022529"/>
    </source>
</evidence>
<evidence type="ECO:0000256" key="7">
    <source>
        <dbReference type="SAM" id="SignalP"/>
    </source>
</evidence>
<reference evidence="9" key="2">
    <citation type="submission" date="2025-09" db="UniProtKB">
        <authorList>
            <consortium name="Ensembl"/>
        </authorList>
    </citation>
    <scope>IDENTIFICATION</scope>
</reference>
<dbReference type="Proteomes" id="UP000694386">
    <property type="component" value="Unplaced"/>
</dbReference>
<feature type="chain" id="PRO_5034512392" description="Alpha-defensin N-terminal domain-containing protein" evidence="7">
    <location>
        <begin position="20"/>
        <end position="57"/>
    </location>
</feature>
<dbReference type="GO" id="GO:0071222">
    <property type="term" value="P:cellular response to lipopolysaccharide"/>
    <property type="evidence" value="ECO:0007669"/>
    <property type="project" value="TreeGrafter"/>
</dbReference>
<evidence type="ECO:0000256" key="2">
    <source>
        <dbReference type="ARBA" id="ARBA00006519"/>
    </source>
</evidence>
<feature type="signal peptide" evidence="7">
    <location>
        <begin position="1"/>
        <end position="19"/>
    </location>
</feature>
<dbReference type="GO" id="GO:0031012">
    <property type="term" value="C:extracellular matrix"/>
    <property type="evidence" value="ECO:0007669"/>
    <property type="project" value="TreeGrafter"/>
</dbReference>
<dbReference type="SMART" id="SM01418">
    <property type="entry name" value="Defensin_propep"/>
    <property type="match status" value="1"/>
</dbReference>
<accession>A0A8C2LFC0</accession>
<comment type="similarity">
    <text evidence="2">Belongs to the alpha-defensin family.</text>
</comment>
<dbReference type="GO" id="GO:0019731">
    <property type="term" value="P:antibacterial humoral response"/>
    <property type="evidence" value="ECO:0007669"/>
    <property type="project" value="TreeGrafter"/>
</dbReference>
<dbReference type="Pfam" id="PF00879">
    <property type="entry name" value="Defensin_propep"/>
    <property type="match status" value="1"/>
</dbReference>
<dbReference type="GO" id="GO:0005615">
    <property type="term" value="C:extracellular space"/>
    <property type="evidence" value="ECO:0007669"/>
    <property type="project" value="InterPro"/>
</dbReference>
<name>A0A8C2LFC0_CRIGR</name>
<dbReference type="Ensembl" id="ENSCGRT00001003936.1">
    <property type="protein sequence ID" value="ENSCGRP00001002847.1"/>
    <property type="gene ID" value="ENSCGRG00001003278.1"/>
</dbReference>
<dbReference type="InterPro" id="IPR016327">
    <property type="entry name" value="Alpha-defensin"/>
</dbReference>
<dbReference type="PANTHER" id="PTHR11876">
    <property type="entry name" value="ALPHA-DEFENSIN 1"/>
    <property type="match status" value="1"/>
</dbReference>
<dbReference type="GO" id="GO:0050830">
    <property type="term" value="P:defense response to Gram-positive bacterium"/>
    <property type="evidence" value="ECO:0007669"/>
    <property type="project" value="TreeGrafter"/>
</dbReference>
<dbReference type="GO" id="GO:0002227">
    <property type="term" value="P:innate immune response in mucosa"/>
    <property type="evidence" value="ECO:0007669"/>
    <property type="project" value="TreeGrafter"/>
</dbReference>
<evidence type="ECO:0000259" key="8">
    <source>
        <dbReference type="SMART" id="SM01418"/>
    </source>
</evidence>
<evidence type="ECO:0000256" key="1">
    <source>
        <dbReference type="ARBA" id="ARBA00004613"/>
    </source>
</evidence>
<evidence type="ECO:0000256" key="5">
    <source>
        <dbReference type="ARBA" id="ARBA00022729"/>
    </source>
</evidence>
<feature type="domain" description="Alpha-defensin N-terminal" evidence="8">
    <location>
        <begin position="1"/>
        <end position="51"/>
    </location>
</feature>
<evidence type="ECO:0000313" key="10">
    <source>
        <dbReference type="Proteomes" id="UP000694386"/>
    </source>
</evidence>
<dbReference type="GO" id="GO:0051673">
    <property type="term" value="P:disruption of plasma membrane integrity in another organism"/>
    <property type="evidence" value="ECO:0007669"/>
    <property type="project" value="TreeGrafter"/>
</dbReference>
<evidence type="ECO:0000256" key="3">
    <source>
        <dbReference type="ARBA" id="ARBA00022525"/>
    </source>
</evidence>
<protein>
    <recommendedName>
        <fullName evidence="8">Alpha-defensin N-terminal domain-containing protein</fullName>
    </recommendedName>
</protein>
<comment type="subcellular location">
    <subcellularLocation>
        <location evidence="1">Secreted</location>
    </subcellularLocation>
</comment>
<evidence type="ECO:0000256" key="6">
    <source>
        <dbReference type="ARBA" id="ARBA00022940"/>
    </source>
</evidence>
<dbReference type="PANTHER" id="PTHR11876:SF2">
    <property type="entry name" value="ALPHA-DEFENSIN 1-RELATED"/>
    <property type="match status" value="1"/>
</dbReference>
<dbReference type="GO" id="GO:0050829">
    <property type="term" value="P:defense response to Gram-negative bacterium"/>
    <property type="evidence" value="ECO:0007669"/>
    <property type="project" value="TreeGrafter"/>
</dbReference>
<keyword evidence="3" id="KW-0964">Secreted</keyword>
<dbReference type="InterPro" id="IPR002366">
    <property type="entry name" value="Alpha-defensin_N"/>
</dbReference>
<reference evidence="9" key="1">
    <citation type="submission" date="2025-08" db="UniProtKB">
        <authorList>
            <consortium name="Ensembl"/>
        </authorList>
    </citation>
    <scope>IDENTIFICATION</scope>
</reference>
<organism evidence="9 10">
    <name type="scientific">Cricetulus griseus</name>
    <name type="common">Chinese hamster</name>
    <name type="synonym">Cricetulus barabensis griseus</name>
    <dbReference type="NCBI Taxonomy" id="10029"/>
    <lineage>
        <taxon>Eukaryota</taxon>
        <taxon>Metazoa</taxon>
        <taxon>Chordata</taxon>
        <taxon>Craniata</taxon>
        <taxon>Vertebrata</taxon>
        <taxon>Euteleostomi</taxon>
        <taxon>Mammalia</taxon>
        <taxon>Eutheria</taxon>
        <taxon>Euarchontoglires</taxon>
        <taxon>Glires</taxon>
        <taxon>Rodentia</taxon>
        <taxon>Myomorpha</taxon>
        <taxon>Muroidea</taxon>
        <taxon>Cricetidae</taxon>
        <taxon>Cricetinae</taxon>
        <taxon>Cricetulus</taxon>
    </lineage>
</organism>
<dbReference type="GO" id="GO:0061844">
    <property type="term" value="P:antimicrobial humoral immune response mediated by antimicrobial peptide"/>
    <property type="evidence" value="ECO:0007669"/>
    <property type="project" value="TreeGrafter"/>
</dbReference>
<dbReference type="PIRSF" id="PIRSF001875">
    <property type="entry name" value="Alpha-defensin"/>
    <property type="match status" value="1"/>
</dbReference>
<keyword evidence="6" id="KW-0211">Defensin</keyword>
<keyword evidence="5 7" id="KW-0732">Signal</keyword>
<proteinExistence type="inferred from homology"/>
<keyword evidence="4" id="KW-0929">Antimicrobial</keyword>
<evidence type="ECO:0000313" key="9">
    <source>
        <dbReference type="Ensembl" id="ENSCGRP00001002847.1"/>
    </source>
</evidence>
<dbReference type="AlphaFoldDB" id="A0A8C2LFC0"/>
<sequence length="57" mass="6154">MKTLVLLSALVLLAFQALANLLSEATEETNNEDQPVVEDQEVSIINSGPELSALQRS</sequence>